<evidence type="ECO:0000259" key="8">
    <source>
        <dbReference type="PROSITE" id="PS51349"/>
    </source>
</evidence>
<evidence type="ECO:0000256" key="2">
    <source>
        <dbReference type="ARBA" id="ARBA00022630"/>
    </source>
</evidence>
<feature type="binding site" evidence="7">
    <location>
        <position position="235"/>
    </location>
    <ligand>
        <name>FMN</name>
        <dbReference type="ChEBI" id="CHEBI:58210"/>
    </ligand>
</feature>
<evidence type="ECO:0000256" key="6">
    <source>
        <dbReference type="PIRSR" id="PIRSR000138-1"/>
    </source>
</evidence>
<comment type="cofactor">
    <cofactor evidence="1">
        <name>FMN</name>
        <dbReference type="ChEBI" id="CHEBI:58210"/>
    </cofactor>
</comment>
<feature type="binding site" evidence="7">
    <location>
        <begin position="291"/>
        <end position="292"/>
    </location>
    <ligand>
        <name>FMN</name>
        <dbReference type="ChEBI" id="CHEBI:58210"/>
    </ligand>
</feature>
<feature type="binding site" evidence="7">
    <location>
        <position position="240"/>
    </location>
    <ligand>
        <name>glyoxylate</name>
        <dbReference type="ChEBI" id="CHEBI:36655"/>
    </ligand>
</feature>
<dbReference type="InterPro" id="IPR013785">
    <property type="entry name" value="Aldolase_TIM"/>
</dbReference>
<dbReference type="InterPro" id="IPR012133">
    <property type="entry name" value="Alpha-hydoxy_acid_DH_FMN"/>
</dbReference>
<dbReference type="PROSITE" id="PS51349">
    <property type="entry name" value="FMN_HYDROXY_ACID_DH_2"/>
    <property type="match status" value="1"/>
</dbReference>
<dbReference type="Gene3D" id="3.20.20.70">
    <property type="entry name" value="Aldolase class I"/>
    <property type="match status" value="1"/>
</dbReference>
<evidence type="ECO:0000256" key="5">
    <source>
        <dbReference type="ARBA" id="ARBA00024042"/>
    </source>
</evidence>
<feature type="binding site" evidence="7">
    <location>
        <position position="213"/>
    </location>
    <ligand>
        <name>FMN</name>
        <dbReference type="ChEBI" id="CHEBI:58210"/>
    </ligand>
</feature>
<protein>
    <submittedName>
        <fullName evidence="10">Alpha-hydroxy-acid oxidizing protein</fullName>
    </submittedName>
</protein>
<evidence type="ECO:0000313" key="12">
    <source>
        <dbReference type="Proteomes" id="UP000503251"/>
    </source>
</evidence>
<organism evidence="10 11">
    <name type="scientific">Oceanidesulfovibrio marinus</name>
    <dbReference type="NCBI Taxonomy" id="370038"/>
    <lineage>
        <taxon>Bacteria</taxon>
        <taxon>Pseudomonadati</taxon>
        <taxon>Thermodesulfobacteriota</taxon>
        <taxon>Desulfovibrionia</taxon>
        <taxon>Desulfovibrionales</taxon>
        <taxon>Desulfovibrionaceae</taxon>
        <taxon>Oceanidesulfovibrio</taxon>
    </lineage>
</organism>
<keyword evidence="4" id="KW-0560">Oxidoreductase</keyword>
<dbReference type="Pfam" id="PF01070">
    <property type="entry name" value="FMN_dh"/>
    <property type="match status" value="2"/>
</dbReference>
<evidence type="ECO:0000256" key="7">
    <source>
        <dbReference type="PIRSR" id="PIRSR000138-2"/>
    </source>
</evidence>
<evidence type="ECO:0000313" key="11">
    <source>
        <dbReference type="Proteomes" id="UP000434052"/>
    </source>
</evidence>
<keyword evidence="12" id="KW-1185">Reference proteome</keyword>
<keyword evidence="2 7" id="KW-0285">Flavoprotein</keyword>
<feature type="binding site" evidence="7">
    <location>
        <begin position="268"/>
        <end position="272"/>
    </location>
    <ligand>
        <name>FMN</name>
        <dbReference type="ChEBI" id="CHEBI:58210"/>
    </ligand>
</feature>
<accession>A0A6P1ZI89</accession>
<dbReference type="InterPro" id="IPR000262">
    <property type="entry name" value="FMN-dep_DH"/>
</dbReference>
<dbReference type="EMBL" id="CP039543">
    <property type="protein sequence ID" value="QJT08156.1"/>
    <property type="molecule type" value="Genomic_DNA"/>
</dbReference>
<feature type="domain" description="FMN hydroxy acid dehydrogenase" evidence="8">
    <location>
        <begin position="35"/>
        <end position="342"/>
    </location>
</feature>
<dbReference type="CDD" id="cd02809">
    <property type="entry name" value="alpha_hydroxyacid_oxid_FMN"/>
    <property type="match status" value="1"/>
</dbReference>
<dbReference type="EMBL" id="QMIF01000003">
    <property type="protein sequence ID" value="TVM35052.1"/>
    <property type="molecule type" value="Genomic_DNA"/>
</dbReference>
<evidence type="ECO:0000256" key="1">
    <source>
        <dbReference type="ARBA" id="ARBA00001917"/>
    </source>
</evidence>
<dbReference type="GO" id="GO:0016491">
    <property type="term" value="F:oxidoreductase activity"/>
    <property type="evidence" value="ECO:0007669"/>
    <property type="project" value="UniProtKB-KW"/>
</dbReference>
<dbReference type="AlphaFoldDB" id="A0A6P1ZI89"/>
<feature type="active site" description="Proton acceptor" evidence="6">
    <location>
        <position position="237"/>
    </location>
</feature>
<dbReference type="InterPro" id="IPR037396">
    <property type="entry name" value="FMN_HAD"/>
</dbReference>
<dbReference type="Proteomes" id="UP000503251">
    <property type="component" value="Chromosome"/>
</dbReference>
<dbReference type="OrthoDB" id="9770452at2"/>
<keyword evidence="3 7" id="KW-0288">FMN</keyword>
<gene>
    <name evidence="10" type="ORF">DQK91_06525</name>
    <name evidence="9" type="ORF">E8L03_04110</name>
</gene>
<dbReference type="PANTHER" id="PTHR10578:SF107">
    <property type="entry name" value="2-HYDROXYACID OXIDASE 1"/>
    <property type="match status" value="1"/>
</dbReference>
<reference evidence="10 11" key="1">
    <citation type="submission" date="2018-06" db="EMBL/GenBank/DDBJ databases">
        <title>Complete genome of Desulfovibrio marinus P48SEP.</title>
        <authorList>
            <person name="Crispim J.S."/>
            <person name="Vidigal P.M.P."/>
            <person name="Silva L.C.F."/>
            <person name="Araujo L.C."/>
            <person name="Laguardia C.N."/>
            <person name="Dias R.S."/>
            <person name="Sousa M.P."/>
            <person name="Paula S.O."/>
            <person name="Silva C."/>
        </authorList>
    </citation>
    <scope>NUCLEOTIDE SEQUENCE [LARGE SCALE GENOMIC DNA]</scope>
    <source>
        <strain evidence="10 11">P48SEP</strain>
    </source>
</reference>
<evidence type="ECO:0000256" key="3">
    <source>
        <dbReference type="ARBA" id="ARBA00022643"/>
    </source>
</evidence>
<dbReference type="PIRSF" id="PIRSF000138">
    <property type="entry name" value="Al-hdrx_acd_dh"/>
    <property type="match status" value="1"/>
</dbReference>
<name>A0A6P1ZI89_9BACT</name>
<comment type="similarity">
    <text evidence="5">Belongs to the FMN-dependent alpha-hydroxy acid dehydrogenase family.</text>
</comment>
<sequence length="342" mass="35919">MKEVRNTARERMKGYCRVCPVCDGRACVGEVPGMGGLGTAASFKNNIEALRKVRLNMRLLHDVKEPDTTVSVLGLDLDMPLLAAPIGGVEFNMGGKITEEEYVDAVLGGCVDKGLIGCGGDGVPPFIHESVNEAIASLGGKGIPFIKPWEGEEMWEKLEKAKNTGCSIVGMDVDAAGLVTLRKMGRPVSPKTPDELREIVAKMHEWGLKFVLKGIMTPDEASLASEIGVDGIVVSNHGGRVLDHTPGTAEVLPAIADAVAGKMSILADGGVRDGVDVFKMVALGADAVMIGRPFSVAAVGGLREGVAAYIDQIKGQLVQAMVLTGSGTIKAIGRDRLYNIGA</sequence>
<dbReference type="Proteomes" id="UP000434052">
    <property type="component" value="Unassembled WGS sequence"/>
</dbReference>
<evidence type="ECO:0000313" key="10">
    <source>
        <dbReference type="EMBL" id="TVM35052.1"/>
    </source>
</evidence>
<proteinExistence type="inferred from homology"/>
<dbReference type="RefSeq" id="WP_144234605.1">
    <property type="nucleotide sequence ID" value="NZ_CP039543.1"/>
</dbReference>
<dbReference type="PANTHER" id="PTHR10578">
    <property type="entry name" value="S -2-HYDROXY-ACID OXIDASE-RELATED"/>
    <property type="match status" value="1"/>
</dbReference>
<evidence type="ECO:0000313" key="9">
    <source>
        <dbReference type="EMBL" id="QJT08156.1"/>
    </source>
</evidence>
<evidence type="ECO:0000256" key="4">
    <source>
        <dbReference type="ARBA" id="ARBA00023002"/>
    </source>
</evidence>
<feature type="binding site" evidence="7">
    <location>
        <position position="237"/>
    </location>
    <ligand>
        <name>glyoxylate</name>
        <dbReference type="ChEBI" id="CHEBI:36655"/>
    </ligand>
</feature>
<dbReference type="SUPFAM" id="SSF51395">
    <property type="entry name" value="FMN-linked oxidoreductases"/>
    <property type="match status" value="1"/>
</dbReference>
<dbReference type="GO" id="GO:0010181">
    <property type="term" value="F:FMN binding"/>
    <property type="evidence" value="ECO:0007669"/>
    <property type="project" value="InterPro"/>
</dbReference>
<reference evidence="9 12" key="2">
    <citation type="submission" date="2019-04" db="EMBL/GenBank/DDBJ databases">
        <title>Isolation and culture of sulfate reducing bacteria from the cold seep of the South China Sea.</title>
        <authorList>
            <person name="Sun C."/>
            <person name="Liu R."/>
        </authorList>
    </citation>
    <scope>NUCLEOTIDE SEQUENCE [LARGE SCALE GENOMIC DNA]</scope>
    <source>
        <strain evidence="9 12">CS1</strain>
    </source>
</reference>